<dbReference type="GO" id="GO:0000287">
    <property type="term" value="F:magnesium ion binding"/>
    <property type="evidence" value="ECO:0007669"/>
    <property type="project" value="UniProtKB-UniRule"/>
</dbReference>
<feature type="binding site" evidence="7">
    <location>
        <position position="89"/>
    </location>
    <ligand>
        <name>substrate</name>
    </ligand>
</feature>
<dbReference type="Proteomes" id="UP000031627">
    <property type="component" value="Chromosome"/>
</dbReference>
<proteinExistence type="inferred from homology"/>
<evidence type="ECO:0000256" key="1">
    <source>
        <dbReference type="ARBA" id="ARBA00006581"/>
    </source>
</evidence>
<reference evidence="9 10" key="2">
    <citation type="journal article" date="2014" name="Curr. Biol.">
        <title>Symbiont-Supplemented Maternal Investment Underpinning Host's Ecological Adaptation.</title>
        <authorList>
            <person name="Kaiwa N."/>
            <person name="Hosokawa T."/>
            <person name="Nikoh N."/>
            <person name="Tanahashi M."/>
            <person name="Moriyama M."/>
            <person name="Meng X.Y."/>
            <person name="Maeda T."/>
            <person name="Yamaguchi K."/>
            <person name="Shigenobu S."/>
            <person name="Ito M."/>
            <person name="Fukatsu T."/>
        </authorList>
    </citation>
    <scope>NUCLEOTIDE SEQUENCE [LARGE SCALE GENOMIC DNA]</scope>
    <source>
        <strain evidence="9 10">UwTKB</strain>
    </source>
</reference>
<dbReference type="PANTHER" id="PTHR11241:SF0">
    <property type="entry name" value="DEOXYURIDINE 5'-TRIPHOSPHATE NUCLEOTIDOHYDROLASE"/>
    <property type="match status" value="1"/>
</dbReference>
<dbReference type="SUPFAM" id="SSF51283">
    <property type="entry name" value="dUTPase-like"/>
    <property type="match status" value="1"/>
</dbReference>
<protein>
    <recommendedName>
        <fullName evidence="7">Deoxyuridine 5'-triphosphate nucleotidohydrolase</fullName>
        <shortName evidence="7">dUTPase</shortName>
        <ecNumber evidence="7">3.6.1.23</ecNumber>
    </recommendedName>
    <alternativeName>
        <fullName evidence="7">dUTP pyrophosphatase</fullName>
    </alternativeName>
</protein>
<comment type="similarity">
    <text evidence="1 7">Belongs to the dUTPase family.</text>
</comment>
<evidence type="ECO:0000256" key="4">
    <source>
        <dbReference type="ARBA" id="ARBA00022842"/>
    </source>
</evidence>
<feature type="domain" description="dUTPase-like" evidence="8">
    <location>
        <begin position="17"/>
        <end position="149"/>
    </location>
</feature>
<evidence type="ECO:0000256" key="7">
    <source>
        <dbReference type="HAMAP-Rule" id="MF_00116"/>
    </source>
</evidence>
<gene>
    <name evidence="7 9" type="primary">dut</name>
    <name evidence="9" type="ORF">TGUWTKB_4710</name>
</gene>
<dbReference type="STRING" id="1410383.TGUWTKB_4710"/>
<dbReference type="InterPro" id="IPR008181">
    <property type="entry name" value="dUTPase"/>
</dbReference>
<dbReference type="NCBIfam" id="TIGR00576">
    <property type="entry name" value="dut"/>
    <property type="match status" value="1"/>
</dbReference>
<feature type="binding site" evidence="7">
    <location>
        <position position="83"/>
    </location>
    <ligand>
        <name>substrate</name>
    </ligand>
</feature>
<dbReference type="PANTHER" id="PTHR11241">
    <property type="entry name" value="DEOXYURIDINE 5'-TRIPHOSPHATE NUCLEOTIDOHYDROLASE"/>
    <property type="match status" value="1"/>
</dbReference>
<comment type="caution">
    <text evidence="7">Lacks conserved residue(s) required for the propagation of feature annotation.</text>
</comment>
<dbReference type="NCBIfam" id="NF001862">
    <property type="entry name" value="PRK00601.1"/>
    <property type="match status" value="1"/>
</dbReference>
<dbReference type="InterPro" id="IPR036157">
    <property type="entry name" value="dUTPase-like_sf"/>
</dbReference>
<reference evidence="10" key="1">
    <citation type="submission" date="2013-11" db="EMBL/GenBank/DDBJ databases">
        <title>Symbiont-containing voluminous jelly as an extraordinary maternal gift for overwintering insect nymphs.</title>
        <authorList>
            <person name="Kaiwa N."/>
            <person name="Hosokawa T."/>
            <person name="Nikoh N."/>
            <person name="Meng X.Y."/>
            <person name="Tanahashi M."/>
            <person name="Moriyama M."/>
            <person name="Maeda T."/>
            <person name="Yamaguchi K."/>
            <person name="Shigenobu S."/>
            <person name="Ito M."/>
            <person name="Fukatsu T."/>
        </authorList>
    </citation>
    <scope>NUCLEOTIDE SEQUENCE [LARGE SCALE GENOMIC DNA]</scope>
    <source>
        <strain evidence="10">UwTKB</strain>
    </source>
</reference>
<keyword evidence="4 7" id="KW-0460">Magnesium</keyword>
<dbReference type="UniPathway" id="UPA00610">
    <property type="reaction ID" value="UER00666"/>
</dbReference>
<keyword evidence="10" id="KW-1185">Reference proteome</keyword>
<dbReference type="InterPro" id="IPR029054">
    <property type="entry name" value="dUTPase-like"/>
</dbReference>
<keyword evidence="3 7" id="KW-0378">Hydrolase</keyword>
<comment type="function">
    <text evidence="7">This enzyme is involved in nucleotide metabolism: it produces dUMP, the immediate precursor of thymidine nucleotides and it decreases the intracellular concentration of dUTP so that uracil cannot be incorporated into DNA.</text>
</comment>
<dbReference type="AlphaFoldDB" id="A0A090AQS3"/>
<evidence type="ECO:0000313" key="10">
    <source>
        <dbReference type="Proteomes" id="UP000031627"/>
    </source>
</evidence>
<dbReference type="CDD" id="cd07557">
    <property type="entry name" value="trimeric_dUTPase"/>
    <property type="match status" value="1"/>
</dbReference>
<dbReference type="KEGG" id="sbw:TGUWTKB_4710"/>
<evidence type="ECO:0000259" key="8">
    <source>
        <dbReference type="Pfam" id="PF00692"/>
    </source>
</evidence>
<dbReference type="FunFam" id="2.70.40.10:FF:000002">
    <property type="entry name" value="dUTP diphosphatase"/>
    <property type="match status" value="1"/>
</dbReference>
<comment type="cofactor">
    <cofactor evidence="7">
        <name>Mg(2+)</name>
        <dbReference type="ChEBI" id="CHEBI:18420"/>
    </cofactor>
</comment>
<evidence type="ECO:0000256" key="3">
    <source>
        <dbReference type="ARBA" id="ARBA00022801"/>
    </source>
</evidence>
<keyword evidence="5 7" id="KW-0546">Nucleotide metabolism</keyword>
<comment type="pathway">
    <text evidence="7">Pyrimidine metabolism; dUMP biosynthesis; dUMP from dCTP (dUTP route): step 2/2.</text>
</comment>
<feature type="binding site" evidence="7">
    <location>
        <begin position="70"/>
        <end position="72"/>
    </location>
    <ligand>
        <name>substrate</name>
    </ligand>
</feature>
<dbReference type="GO" id="GO:0046081">
    <property type="term" value="P:dUTP catabolic process"/>
    <property type="evidence" value="ECO:0007669"/>
    <property type="project" value="InterPro"/>
</dbReference>
<comment type="catalytic activity">
    <reaction evidence="6 7">
        <text>dUTP + H2O = dUMP + diphosphate + H(+)</text>
        <dbReference type="Rhea" id="RHEA:10248"/>
        <dbReference type="ChEBI" id="CHEBI:15377"/>
        <dbReference type="ChEBI" id="CHEBI:15378"/>
        <dbReference type="ChEBI" id="CHEBI:33019"/>
        <dbReference type="ChEBI" id="CHEBI:61555"/>
        <dbReference type="ChEBI" id="CHEBI:246422"/>
        <dbReference type="EC" id="3.6.1.23"/>
    </reaction>
</comment>
<evidence type="ECO:0000256" key="6">
    <source>
        <dbReference type="ARBA" id="ARBA00047686"/>
    </source>
</evidence>
<dbReference type="Pfam" id="PF00692">
    <property type="entry name" value="dUTPase"/>
    <property type="match status" value="1"/>
</dbReference>
<dbReference type="Gene3D" id="2.70.40.10">
    <property type="match status" value="1"/>
</dbReference>
<dbReference type="GO" id="GO:0004170">
    <property type="term" value="F:dUTP diphosphatase activity"/>
    <property type="evidence" value="ECO:0007669"/>
    <property type="project" value="UniProtKB-UniRule"/>
</dbReference>
<sequence length="151" mass="16798">MKTIEIKIIDQRFGKIFPLPNHTTIGSAGIDLRASITEEKIIHPDETILVPAGIAIYIADKNFVGMIVPRSGLSHNNGIILGNTIGIIDSDYQGELFLSLWNHSKKEFFIKPGDRLAQLILVKITQITFKIVNTFKKTIRNKKGFGHSGTN</sequence>
<keyword evidence="2 7" id="KW-0479">Metal-binding</keyword>
<dbReference type="RefSeq" id="WP_041063220.1">
    <property type="nucleotide sequence ID" value="NZ_AP014521.1"/>
</dbReference>
<name>A0A090AQS3_9ENTR</name>
<dbReference type="GO" id="GO:0006226">
    <property type="term" value="P:dUMP biosynthetic process"/>
    <property type="evidence" value="ECO:0007669"/>
    <property type="project" value="UniProtKB-UniRule"/>
</dbReference>
<evidence type="ECO:0000256" key="2">
    <source>
        <dbReference type="ARBA" id="ARBA00022723"/>
    </source>
</evidence>
<accession>A0A090AQS3</accession>
<dbReference type="HAMAP" id="MF_00116">
    <property type="entry name" value="dUTPase_bact"/>
    <property type="match status" value="1"/>
</dbReference>
<dbReference type="EMBL" id="AP014521">
    <property type="protein sequence ID" value="BAP58697.1"/>
    <property type="molecule type" value="Genomic_DNA"/>
</dbReference>
<dbReference type="InterPro" id="IPR033704">
    <property type="entry name" value="dUTPase_trimeric"/>
</dbReference>
<dbReference type="OrthoDB" id="9809956at2"/>
<organism evidence="9 10">
    <name type="scientific">Candidatus Tachikawaea gelatinosa</name>
    <dbReference type="NCBI Taxonomy" id="1410383"/>
    <lineage>
        <taxon>Bacteria</taxon>
        <taxon>Pseudomonadati</taxon>
        <taxon>Pseudomonadota</taxon>
        <taxon>Gammaproteobacteria</taxon>
        <taxon>Enterobacterales</taxon>
        <taxon>Enterobacteriaceae</taxon>
        <taxon>Candidatus Tachikawaea</taxon>
    </lineage>
</organism>
<evidence type="ECO:0000313" key="9">
    <source>
        <dbReference type="EMBL" id="BAP58697.1"/>
    </source>
</evidence>
<evidence type="ECO:0000256" key="5">
    <source>
        <dbReference type="ARBA" id="ARBA00023080"/>
    </source>
</evidence>
<dbReference type="HOGENOM" id="CLU_068508_1_1_6"/>
<dbReference type="EC" id="3.6.1.23" evidence="7"/>